<gene>
    <name evidence="1" type="ORF">M231_01419</name>
</gene>
<reference evidence="1 2" key="1">
    <citation type="submission" date="2016-06" db="EMBL/GenBank/DDBJ databases">
        <title>Evolution of pathogenesis and genome organization in the Tremellales.</title>
        <authorList>
            <person name="Cuomo C."/>
            <person name="Litvintseva A."/>
            <person name="Heitman J."/>
            <person name="Chen Y."/>
            <person name="Sun S."/>
            <person name="Springer D."/>
            <person name="Dromer F."/>
            <person name="Young S."/>
            <person name="Zeng Q."/>
            <person name="Chapman S."/>
            <person name="Gujja S."/>
            <person name="Saif S."/>
            <person name="Birren B."/>
        </authorList>
    </citation>
    <scope>NUCLEOTIDE SEQUENCE [LARGE SCALE GENOMIC DNA]</scope>
    <source>
        <strain evidence="1 2">ATCC 28783</strain>
    </source>
</reference>
<protein>
    <submittedName>
        <fullName evidence="1">Uncharacterized protein</fullName>
    </submittedName>
</protein>
<dbReference type="EMBL" id="SDIL01000010">
    <property type="protein sequence ID" value="RXK41269.1"/>
    <property type="molecule type" value="Genomic_DNA"/>
</dbReference>
<dbReference type="InParanoid" id="A0A4Q1BT78"/>
<organism evidence="1 2">
    <name type="scientific">Tremella mesenterica</name>
    <name type="common">Jelly fungus</name>
    <dbReference type="NCBI Taxonomy" id="5217"/>
    <lineage>
        <taxon>Eukaryota</taxon>
        <taxon>Fungi</taxon>
        <taxon>Dikarya</taxon>
        <taxon>Basidiomycota</taxon>
        <taxon>Agaricomycotina</taxon>
        <taxon>Tremellomycetes</taxon>
        <taxon>Tremellales</taxon>
        <taxon>Tremellaceae</taxon>
        <taxon>Tremella</taxon>
    </lineage>
</organism>
<accession>A0A4Q1BT78</accession>
<dbReference type="AlphaFoldDB" id="A0A4Q1BT78"/>
<keyword evidence="2" id="KW-1185">Reference proteome</keyword>
<evidence type="ECO:0000313" key="2">
    <source>
        <dbReference type="Proteomes" id="UP000289152"/>
    </source>
</evidence>
<dbReference type="Proteomes" id="UP000289152">
    <property type="component" value="Unassembled WGS sequence"/>
</dbReference>
<evidence type="ECO:0000313" key="1">
    <source>
        <dbReference type="EMBL" id="RXK41269.1"/>
    </source>
</evidence>
<proteinExistence type="predicted"/>
<sequence length="198" mass="22356">MSHQENTLITQETLGQSQTDIKFCVSATLNSCVTISYAFAYAETPENVFKALINIHDQAIQLYNATNPELPAYFSEELPGQEDKHFLHDAQTVSKWIQQTFPQPDLISGDFDPAPECIVDPIRQCAASLCDLWIDNTGEWAATKAAKEAQSVMDYYQAIPQSEEYWESYPEMFTTPTTSVTQQQVSYEPFGDMSTLDR</sequence>
<comment type="caution">
    <text evidence="1">The sequence shown here is derived from an EMBL/GenBank/DDBJ whole genome shotgun (WGS) entry which is preliminary data.</text>
</comment>
<name>A0A4Q1BT78_TREME</name>